<dbReference type="EMBL" id="JAPFFM010000013">
    <property type="protein sequence ID" value="KAJ6723762.1"/>
    <property type="molecule type" value="Genomic_DNA"/>
</dbReference>
<proteinExistence type="predicted"/>
<name>A0A9Q0Z733_9ROSI</name>
<dbReference type="AlphaFoldDB" id="A0A9Q0Z733"/>
<evidence type="ECO:0000313" key="1">
    <source>
        <dbReference type="EMBL" id="KAJ6723762.1"/>
    </source>
</evidence>
<organism evidence="1 2">
    <name type="scientific">Salix koriyanagi</name>
    <dbReference type="NCBI Taxonomy" id="2511006"/>
    <lineage>
        <taxon>Eukaryota</taxon>
        <taxon>Viridiplantae</taxon>
        <taxon>Streptophyta</taxon>
        <taxon>Embryophyta</taxon>
        <taxon>Tracheophyta</taxon>
        <taxon>Spermatophyta</taxon>
        <taxon>Magnoliopsida</taxon>
        <taxon>eudicotyledons</taxon>
        <taxon>Gunneridae</taxon>
        <taxon>Pentapetalae</taxon>
        <taxon>rosids</taxon>
        <taxon>fabids</taxon>
        <taxon>Malpighiales</taxon>
        <taxon>Salicaceae</taxon>
        <taxon>Saliceae</taxon>
        <taxon>Salix</taxon>
    </lineage>
</organism>
<accession>A0A9Q0Z733</accession>
<reference evidence="1" key="1">
    <citation type="submission" date="2022-11" db="EMBL/GenBank/DDBJ databases">
        <authorList>
            <person name="Hyden B.L."/>
            <person name="Feng K."/>
            <person name="Yates T."/>
            <person name="Jawdy S."/>
            <person name="Smart L.B."/>
            <person name="Muchero W."/>
        </authorList>
    </citation>
    <scope>NUCLEOTIDE SEQUENCE</scope>
    <source>
        <tissue evidence="1">Shoot tip</tissue>
    </source>
</reference>
<dbReference type="Proteomes" id="UP001151752">
    <property type="component" value="Chromosome 14"/>
</dbReference>
<sequence length="106" mass="12328">MGKLTKCARKLKKVLKRLQRDSNSMVVNYSVSSPKTVTCEELFLSSAVQKGHRRNDNYDRDPFLAAISPEYHHSEAKYLYLRGRHTDYLLVADMYSRCNLFLLLGR</sequence>
<protein>
    <submittedName>
        <fullName evidence="1">Uncharacterized protein</fullName>
    </submittedName>
</protein>
<reference evidence="1" key="2">
    <citation type="journal article" date="2023" name="Int. J. Mol. Sci.">
        <title>De Novo Assembly and Annotation of 11 Diverse Shrub Willow (Salix) Genomes Reveals Novel Gene Organization in Sex-Linked Regions.</title>
        <authorList>
            <person name="Hyden B."/>
            <person name="Feng K."/>
            <person name="Yates T.B."/>
            <person name="Jawdy S."/>
            <person name="Cereghino C."/>
            <person name="Smart L.B."/>
            <person name="Muchero W."/>
        </authorList>
    </citation>
    <scope>NUCLEOTIDE SEQUENCE</scope>
    <source>
        <tissue evidence="1">Shoot tip</tissue>
    </source>
</reference>
<keyword evidence="2" id="KW-1185">Reference proteome</keyword>
<comment type="caution">
    <text evidence="1">The sequence shown here is derived from an EMBL/GenBank/DDBJ whole genome shotgun (WGS) entry which is preliminary data.</text>
</comment>
<evidence type="ECO:0000313" key="2">
    <source>
        <dbReference type="Proteomes" id="UP001151752"/>
    </source>
</evidence>
<gene>
    <name evidence="1" type="ORF">OIU74_008182</name>
</gene>